<dbReference type="AlphaFoldDB" id="A0A0D7AE80"/>
<evidence type="ECO:0008006" key="3">
    <source>
        <dbReference type="Google" id="ProtNLM"/>
    </source>
</evidence>
<organism evidence="1 2">
    <name type="scientific">Fistulina hepatica ATCC 64428</name>
    <dbReference type="NCBI Taxonomy" id="1128425"/>
    <lineage>
        <taxon>Eukaryota</taxon>
        <taxon>Fungi</taxon>
        <taxon>Dikarya</taxon>
        <taxon>Basidiomycota</taxon>
        <taxon>Agaricomycotina</taxon>
        <taxon>Agaricomycetes</taxon>
        <taxon>Agaricomycetidae</taxon>
        <taxon>Agaricales</taxon>
        <taxon>Fistulinaceae</taxon>
        <taxon>Fistulina</taxon>
    </lineage>
</organism>
<keyword evidence="2" id="KW-1185">Reference proteome</keyword>
<dbReference type="InterPro" id="IPR029063">
    <property type="entry name" value="SAM-dependent_MTases_sf"/>
</dbReference>
<dbReference type="Proteomes" id="UP000054144">
    <property type="component" value="Unassembled WGS sequence"/>
</dbReference>
<evidence type="ECO:0000313" key="1">
    <source>
        <dbReference type="EMBL" id="KIY48176.1"/>
    </source>
</evidence>
<protein>
    <recommendedName>
        <fullName evidence="3">Methyltransferase domain-containing protein</fullName>
    </recommendedName>
</protein>
<gene>
    <name evidence="1" type="ORF">FISHEDRAFT_59013</name>
</gene>
<dbReference type="Pfam" id="PF13489">
    <property type="entry name" value="Methyltransf_23"/>
    <property type="match status" value="1"/>
</dbReference>
<proteinExistence type="predicted"/>
<dbReference type="SUPFAM" id="SSF53335">
    <property type="entry name" value="S-adenosyl-L-methionine-dependent methyltransferases"/>
    <property type="match status" value="1"/>
</dbReference>
<reference evidence="1 2" key="1">
    <citation type="journal article" date="2015" name="Fungal Genet. Biol.">
        <title>Evolution of novel wood decay mechanisms in Agaricales revealed by the genome sequences of Fistulina hepatica and Cylindrobasidium torrendii.</title>
        <authorList>
            <person name="Floudas D."/>
            <person name="Held B.W."/>
            <person name="Riley R."/>
            <person name="Nagy L.G."/>
            <person name="Koehler G."/>
            <person name="Ransdell A.S."/>
            <person name="Younus H."/>
            <person name="Chow J."/>
            <person name="Chiniquy J."/>
            <person name="Lipzen A."/>
            <person name="Tritt A."/>
            <person name="Sun H."/>
            <person name="Haridas S."/>
            <person name="LaButti K."/>
            <person name="Ohm R.A."/>
            <person name="Kues U."/>
            <person name="Blanchette R.A."/>
            <person name="Grigoriev I.V."/>
            <person name="Minto R.E."/>
            <person name="Hibbett D.S."/>
        </authorList>
    </citation>
    <scope>NUCLEOTIDE SEQUENCE [LARGE SCALE GENOMIC DNA]</scope>
    <source>
        <strain evidence="1 2">ATCC 64428</strain>
    </source>
</reference>
<accession>A0A0D7AE80</accession>
<sequence>MLSHDMKPVVFASVAALEPPSSTMKEAYILPQDDAERRRLDEQYVMFKHFLDRDTTVLPESINPEDLHCVLDVAAGSMAWSVDVASLPQIRPRLSPSTPLSKRIEIYASDITGAKFPPQDVIDALHIKTFLHDVTQPFPAALHAKFDLVNMRMLLYALSREGWIQALRNVRQILKPGGKLLMFEPNAAVFLPSDIDAAMQNHAEELPVRLDNSWVGALNNAFIENTRINGHLTNLSKELPALILSSGLTLSAQTTHHIPLGPLCRTVRGVHGRSMASEEGSTIRAFAAVVEAITAVALRDGHLRGIDGERVCGEEGRRRLVRELSCMFDEVGIFKVCLEVVAQRPLVSE</sequence>
<dbReference type="Gene3D" id="3.40.50.150">
    <property type="entry name" value="Vaccinia Virus protein VP39"/>
    <property type="match status" value="1"/>
</dbReference>
<name>A0A0D7AE80_9AGAR</name>
<dbReference type="EMBL" id="KN881851">
    <property type="protein sequence ID" value="KIY48176.1"/>
    <property type="molecule type" value="Genomic_DNA"/>
</dbReference>
<dbReference type="OrthoDB" id="184880at2759"/>
<evidence type="ECO:0000313" key="2">
    <source>
        <dbReference type="Proteomes" id="UP000054144"/>
    </source>
</evidence>